<dbReference type="Gene3D" id="2.30.29.30">
    <property type="entry name" value="Pleckstrin-homology domain (PH domain)/Phosphotyrosine-binding domain (PTB)"/>
    <property type="match status" value="1"/>
</dbReference>
<dbReference type="Pfam" id="PF00169">
    <property type="entry name" value="PH"/>
    <property type="match status" value="1"/>
</dbReference>
<dbReference type="InterPro" id="IPR001849">
    <property type="entry name" value="PH_domain"/>
</dbReference>
<evidence type="ECO:0000256" key="1">
    <source>
        <dbReference type="SAM" id="MobiDB-lite"/>
    </source>
</evidence>
<name>A0ABM1F703_PRICU</name>
<evidence type="ECO:0000259" key="2">
    <source>
        <dbReference type="Pfam" id="PF00169"/>
    </source>
</evidence>
<dbReference type="RefSeq" id="XP_014680224.1">
    <property type="nucleotide sequence ID" value="XM_014824738.1"/>
</dbReference>
<accession>A0ABM1F703</accession>
<gene>
    <name evidence="4" type="primary">LOC106820195</name>
</gene>
<keyword evidence="3" id="KW-1185">Reference proteome</keyword>
<dbReference type="Proteomes" id="UP000695022">
    <property type="component" value="Unplaced"/>
</dbReference>
<feature type="region of interest" description="Disordered" evidence="1">
    <location>
        <begin position="1"/>
        <end position="36"/>
    </location>
</feature>
<feature type="non-terminal residue" evidence="4">
    <location>
        <position position="129"/>
    </location>
</feature>
<feature type="domain" description="PH" evidence="2">
    <location>
        <begin position="46"/>
        <end position="123"/>
    </location>
</feature>
<evidence type="ECO:0000313" key="3">
    <source>
        <dbReference type="Proteomes" id="UP000695022"/>
    </source>
</evidence>
<protein>
    <submittedName>
        <fullName evidence="4">Src kinase-associated phosphoprotein 2-A-like</fullName>
    </submittedName>
</protein>
<dbReference type="InterPro" id="IPR011993">
    <property type="entry name" value="PH-like_dom_sf"/>
</dbReference>
<sequence length="129" mass="14243">MTPPALPPAESGSGDADQSDSVSLKSSRSETSITYDSSPQDLRNILKTGWLLKKVDKKEKKFPFGREYQKKFCVISGNALCCCEKESDMKGAVTISLDGYEARDVDMMSDTRKSELKFDLVSPGKVTYT</sequence>
<reference evidence="4" key="1">
    <citation type="submission" date="2025-08" db="UniProtKB">
        <authorList>
            <consortium name="RefSeq"/>
        </authorList>
    </citation>
    <scope>IDENTIFICATION</scope>
</reference>
<organism evidence="3 4">
    <name type="scientific">Priapulus caudatus</name>
    <name type="common">Priapulid worm</name>
    <dbReference type="NCBI Taxonomy" id="37621"/>
    <lineage>
        <taxon>Eukaryota</taxon>
        <taxon>Metazoa</taxon>
        <taxon>Ecdysozoa</taxon>
        <taxon>Scalidophora</taxon>
        <taxon>Priapulida</taxon>
        <taxon>Priapulimorpha</taxon>
        <taxon>Priapulimorphida</taxon>
        <taxon>Priapulidae</taxon>
        <taxon>Priapulus</taxon>
    </lineage>
</organism>
<proteinExistence type="predicted"/>
<feature type="compositionally biased region" description="Polar residues" evidence="1">
    <location>
        <begin position="19"/>
        <end position="36"/>
    </location>
</feature>
<dbReference type="GeneID" id="106820195"/>
<evidence type="ECO:0000313" key="4">
    <source>
        <dbReference type="RefSeq" id="XP_014680224.1"/>
    </source>
</evidence>
<dbReference type="SUPFAM" id="SSF50729">
    <property type="entry name" value="PH domain-like"/>
    <property type="match status" value="1"/>
</dbReference>